<evidence type="ECO:0000256" key="2">
    <source>
        <dbReference type="ARBA" id="ARBA00008017"/>
    </source>
</evidence>
<keyword evidence="4 7" id="KW-0812">Transmembrane</keyword>
<evidence type="ECO:0000256" key="7">
    <source>
        <dbReference type="SAM" id="Phobius"/>
    </source>
</evidence>
<feature type="transmembrane region" description="Helical" evidence="7">
    <location>
        <begin position="27"/>
        <end position="47"/>
    </location>
</feature>
<evidence type="ECO:0000256" key="4">
    <source>
        <dbReference type="ARBA" id="ARBA00022692"/>
    </source>
</evidence>
<keyword evidence="5 7" id="KW-1133">Transmembrane helix</keyword>
<protein>
    <recommendedName>
        <fullName evidence="8">Mechanosensitive ion channel MscS domain-containing protein</fullName>
    </recommendedName>
</protein>
<evidence type="ECO:0000256" key="3">
    <source>
        <dbReference type="ARBA" id="ARBA00022475"/>
    </source>
</evidence>
<dbReference type="InterPro" id="IPR006685">
    <property type="entry name" value="MscS_channel_2nd"/>
</dbReference>
<proteinExistence type="inferred from homology"/>
<dbReference type="Pfam" id="PF00924">
    <property type="entry name" value="MS_channel_2nd"/>
    <property type="match status" value="1"/>
</dbReference>
<reference evidence="9" key="1">
    <citation type="submission" date="2018-06" db="EMBL/GenBank/DDBJ databases">
        <authorList>
            <person name="Zhirakovskaya E."/>
        </authorList>
    </citation>
    <scope>NUCLEOTIDE SEQUENCE</scope>
</reference>
<dbReference type="SUPFAM" id="SSF82689">
    <property type="entry name" value="Mechanosensitive channel protein MscS (YggB), C-terminal domain"/>
    <property type="match status" value="1"/>
</dbReference>
<evidence type="ECO:0000256" key="6">
    <source>
        <dbReference type="ARBA" id="ARBA00023136"/>
    </source>
</evidence>
<organism evidence="9">
    <name type="scientific">hydrothermal vent metagenome</name>
    <dbReference type="NCBI Taxonomy" id="652676"/>
    <lineage>
        <taxon>unclassified sequences</taxon>
        <taxon>metagenomes</taxon>
        <taxon>ecological metagenomes</taxon>
    </lineage>
</organism>
<evidence type="ECO:0000256" key="5">
    <source>
        <dbReference type="ARBA" id="ARBA00022989"/>
    </source>
</evidence>
<accession>A0A3B0SIS1</accession>
<dbReference type="InterPro" id="IPR023408">
    <property type="entry name" value="MscS_beta-dom_sf"/>
</dbReference>
<dbReference type="SUPFAM" id="SSF82861">
    <property type="entry name" value="Mechanosensitive channel protein MscS (YggB), transmembrane region"/>
    <property type="match status" value="1"/>
</dbReference>
<keyword evidence="3" id="KW-1003">Cell membrane</keyword>
<dbReference type="EMBL" id="UOEI01000294">
    <property type="protein sequence ID" value="VAW00837.1"/>
    <property type="molecule type" value="Genomic_DNA"/>
</dbReference>
<dbReference type="PANTHER" id="PTHR30221">
    <property type="entry name" value="SMALL-CONDUCTANCE MECHANOSENSITIVE CHANNEL"/>
    <property type="match status" value="1"/>
</dbReference>
<comment type="similarity">
    <text evidence="2">Belongs to the MscS (TC 1.A.23) family.</text>
</comment>
<dbReference type="Gene3D" id="2.30.30.60">
    <property type="match status" value="1"/>
</dbReference>
<evidence type="ECO:0000259" key="8">
    <source>
        <dbReference type="Pfam" id="PF00924"/>
    </source>
</evidence>
<feature type="transmembrane region" description="Helical" evidence="7">
    <location>
        <begin position="91"/>
        <end position="110"/>
    </location>
</feature>
<dbReference type="InterPro" id="IPR011066">
    <property type="entry name" value="MscS_channel_C_sf"/>
</dbReference>
<name>A0A3B0SIS1_9ZZZZ</name>
<dbReference type="InterPro" id="IPR011014">
    <property type="entry name" value="MscS_channel_TM-2"/>
</dbReference>
<dbReference type="Gene3D" id="3.30.70.100">
    <property type="match status" value="1"/>
</dbReference>
<feature type="transmembrane region" description="Helical" evidence="7">
    <location>
        <begin position="59"/>
        <end position="85"/>
    </location>
</feature>
<sequence>MPFTQIVDITQIDELVDISTVSPWDPLFAILSIVAGVIIGSVCRVLIRRYGKRSRLAPNLIDLFGTITLWTIVSISVIIALSLVGFNLAPIWLAILMLGVVGVVSGRVLLENFGAGVTLQARTPFVPGDQIATGDVVGHVREVNSRVVVIDTVDGKQVLVPNAMVLRNPITNFTKHECRMSRLGVSVIYRTDLAFATSVIEAALRSADGVLDDPTPIVQVESFDDSGIMIAARFWHLPEILDERAATHAAAVSIAETLTAEGIEFAFPQLTMWWGSQPDQNPPENPA</sequence>
<dbReference type="GO" id="GO:0005886">
    <property type="term" value="C:plasma membrane"/>
    <property type="evidence" value="ECO:0007669"/>
    <property type="project" value="UniProtKB-SubCell"/>
</dbReference>
<dbReference type="InterPro" id="IPR010920">
    <property type="entry name" value="LSM_dom_sf"/>
</dbReference>
<evidence type="ECO:0000313" key="9">
    <source>
        <dbReference type="EMBL" id="VAW00837.1"/>
    </source>
</evidence>
<evidence type="ECO:0000256" key="1">
    <source>
        <dbReference type="ARBA" id="ARBA00004651"/>
    </source>
</evidence>
<feature type="domain" description="Mechanosensitive ion channel MscS" evidence="8">
    <location>
        <begin position="109"/>
        <end position="175"/>
    </location>
</feature>
<dbReference type="GO" id="GO:0008381">
    <property type="term" value="F:mechanosensitive monoatomic ion channel activity"/>
    <property type="evidence" value="ECO:0007669"/>
    <property type="project" value="InterPro"/>
</dbReference>
<dbReference type="PANTHER" id="PTHR30221:SF1">
    <property type="entry name" value="SMALL-CONDUCTANCE MECHANOSENSITIVE CHANNEL"/>
    <property type="match status" value="1"/>
</dbReference>
<keyword evidence="6 7" id="KW-0472">Membrane</keyword>
<dbReference type="InterPro" id="IPR045275">
    <property type="entry name" value="MscS_archaea/bacteria_type"/>
</dbReference>
<dbReference type="AlphaFoldDB" id="A0A3B0SIS1"/>
<comment type="subcellular location">
    <subcellularLocation>
        <location evidence="1">Cell membrane</location>
        <topology evidence="1">Multi-pass membrane protein</topology>
    </subcellularLocation>
</comment>
<gene>
    <name evidence="9" type="ORF">MNBD_ACTINO01-9</name>
</gene>
<dbReference type="Gene3D" id="1.10.287.1260">
    <property type="match status" value="1"/>
</dbReference>
<dbReference type="SUPFAM" id="SSF50182">
    <property type="entry name" value="Sm-like ribonucleoproteins"/>
    <property type="match status" value="1"/>
</dbReference>